<sequence>SFHSQLSTTAPSQPAPVSTPSNLLSFLNHVILWHNPPNRHPESTATHATRLALLAQVGQVLRGARPRCPMQQASYGALDDPVTRHGRQAQELRGLRRKELVEFQKIYNDKGTCANLLVMDKMLNQVKKEARLVHYCLTPLLFSPTWRLKVAQVRDHTLEPHASIFDISGQQDPAFNQRMRHSSGGSQKGIGDVGAGGAAGRGGARARRSSGATPASGGQGSPKHRRSTNEETWHMTVCGHYIQEYIQYLQNLGFMAIQTRHTASRKSRNITARSQQQHTRPTPRSVTRPGSALLALAVSETISGGKETHSVTGHFLNTDAYGTIRVTSEFIEDMDKIRVNMHMHSFTYDYHLRTIHSYVSGQQLLFKHGYHLTSFLDDFVKYYQKSPNYARNLIHAGSVVIPSLNVAPNQLYNYIIGHNKLYGMKVIRMVPVVCDDSTDLDTEYALVEISNKKVSYRDANDIQQTDNFFVGILTIHDTSPAFVEHGVLALGFYILLTSQRELFPKFTSAGPLASSASLEGQDENAEGCFRPVRASTLTAGGSQPASGGPSRRSSQTSFVAPDRSRLPQLVVSPEDANVTIGIPSVSSSGSIASSIAGGTRSRKGSFRGICEEEVAYLGYYSSHETLMQKVMSEQAASVAEHLRAVVAKASLHCRRDYLWKCLTCRHKASDDTSAGTRENTVRPTLSYTELTELLGYVEMAPLDEADPQLKPLMSMHFAWYQGLLRVLVMRYSENHSLFTSPDGSIHHLVVMSPTCADSFMLLTTNAQTSRAELRLVHRDAASTERTGADKSSSGLSTLHSLVEEFVSTCCFHLWAGLLC</sequence>
<proteinExistence type="predicted"/>
<protein>
    <submittedName>
        <fullName evidence="1">Uncharacterized protein</fullName>
    </submittedName>
</protein>
<evidence type="ECO:0000313" key="1">
    <source>
        <dbReference type="EMBL" id="KAG0417466.1"/>
    </source>
</evidence>
<name>A0AC60PCX1_IXOPE</name>
<dbReference type="EMBL" id="JABSTQ010010840">
    <property type="protein sequence ID" value="KAG0417466.1"/>
    <property type="molecule type" value="Genomic_DNA"/>
</dbReference>
<evidence type="ECO:0000313" key="2">
    <source>
        <dbReference type="Proteomes" id="UP000805193"/>
    </source>
</evidence>
<gene>
    <name evidence="1" type="ORF">HPB47_005573</name>
</gene>
<dbReference type="Proteomes" id="UP000805193">
    <property type="component" value="Unassembled WGS sequence"/>
</dbReference>
<accession>A0AC60PCX1</accession>
<feature type="non-terminal residue" evidence="1">
    <location>
        <position position="1"/>
    </location>
</feature>
<keyword evidence="2" id="KW-1185">Reference proteome</keyword>
<reference evidence="1 2" key="1">
    <citation type="journal article" date="2020" name="Cell">
        <title>Large-Scale Comparative Analyses of Tick Genomes Elucidate Their Genetic Diversity and Vector Capacities.</title>
        <authorList>
            <consortium name="Tick Genome and Microbiome Consortium (TIGMIC)"/>
            <person name="Jia N."/>
            <person name="Wang J."/>
            <person name="Shi W."/>
            <person name="Du L."/>
            <person name="Sun Y."/>
            <person name="Zhan W."/>
            <person name="Jiang J.F."/>
            <person name="Wang Q."/>
            <person name="Zhang B."/>
            <person name="Ji P."/>
            <person name="Bell-Sakyi L."/>
            <person name="Cui X.M."/>
            <person name="Yuan T.T."/>
            <person name="Jiang B.G."/>
            <person name="Yang W.F."/>
            <person name="Lam T.T."/>
            <person name="Chang Q.C."/>
            <person name="Ding S.J."/>
            <person name="Wang X.J."/>
            <person name="Zhu J.G."/>
            <person name="Ruan X.D."/>
            <person name="Zhao L."/>
            <person name="Wei J.T."/>
            <person name="Ye R.Z."/>
            <person name="Que T.C."/>
            <person name="Du C.H."/>
            <person name="Zhou Y.H."/>
            <person name="Cheng J.X."/>
            <person name="Dai P.F."/>
            <person name="Guo W.B."/>
            <person name="Han X.H."/>
            <person name="Huang E.J."/>
            <person name="Li L.F."/>
            <person name="Wei W."/>
            <person name="Gao Y.C."/>
            <person name="Liu J.Z."/>
            <person name="Shao H.Z."/>
            <person name="Wang X."/>
            <person name="Wang C.C."/>
            <person name="Yang T.C."/>
            <person name="Huo Q.B."/>
            <person name="Li W."/>
            <person name="Chen H.Y."/>
            <person name="Chen S.E."/>
            <person name="Zhou L.G."/>
            <person name="Ni X.B."/>
            <person name="Tian J.H."/>
            <person name="Sheng Y."/>
            <person name="Liu T."/>
            <person name="Pan Y.S."/>
            <person name="Xia L.Y."/>
            <person name="Li J."/>
            <person name="Zhao F."/>
            <person name="Cao W.C."/>
        </authorList>
    </citation>
    <scope>NUCLEOTIDE SEQUENCE [LARGE SCALE GENOMIC DNA]</scope>
    <source>
        <strain evidence="1">Iper-2018</strain>
    </source>
</reference>
<organism evidence="1 2">
    <name type="scientific">Ixodes persulcatus</name>
    <name type="common">Taiga tick</name>
    <dbReference type="NCBI Taxonomy" id="34615"/>
    <lineage>
        <taxon>Eukaryota</taxon>
        <taxon>Metazoa</taxon>
        <taxon>Ecdysozoa</taxon>
        <taxon>Arthropoda</taxon>
        <taxon>Chelicerata</taxon>
        <taxon>Arachnida</taxon>
        <taxon>Acari</taxon>
        <taxon>Parasitiformes</taxon>
        <taxon>Ixodida</taxon>
        <taxon>Ixodoidea</taxon>
        <taxon>Ixodidae</taxon>
        <taxon>Ixodinae</taxon>
        <taxon>Ixodes</taxon>
    </lineage>
</organism>
<comment type="caution">
    <text evidence="1">The sequence shown here is derived from an EMBL/GenBank/DDBJ whole genome shotgun (WGS) entry which is preliminary data.</text>
</comment>